<evidence type="ECO:0000313" key="7">
    <source>
        <dbReference type="EMBL" id="ESL07557.1"/>
    </source>
</evidence>
<comment type="similarity">
    <text evidence="6">Belongs to the actin family.</text>
</comment>
<dbReference type="Gene3D" id="3.30.420.40">
    <property type="match status" value="2"/>
</dbReference>
<reference evidence="7 8" key="1">
    <citation type="submission" date="2013-07" db="EMBL/GenBank/DDBJ databases">
        <authorList>
            <person name="Stoco P.H."/>
            <person name="Wagner G."/>
            <person name="Gerber A."/>
            <person name="Zaha A."/>
            <person name="Thompson C."/>
            <person name="Bartholomeu D.C."/>
            <person name="Luckemeyer D.D."/>
            <person name="Bahia D."/>
            <person name="Loreto E."/>
            <person name="Prestes E.B."/>
            <person name="Lima F.M."/>
            <person name="Rodrigues-Luiz G."/>
            <person name="Vallejo G.A."/>
            <person name="Filho J.F."/>
            <person name="Monteiro K.M."/>
            <person name="Tyler K.M."/>
            <person name="de Almeida L.G."/>
            <person name="Ortiz M.F."/>
            <person name="Siervo M.A."/>
            <person name="de Moraes M.H."/>
            <person name="Cunha O.L."/>
            <person name="Mendonca-Neto R."/>
            <person name="Silva R."/>
            <person name="Teixeira S.M."/>
            <person name="Murta S.M."/>
            <person name="Sincero T.C."/>
            <person name="Mendes T.A."/>
            <person name="Urmenyi T.P."/>
            <person name="Silva V.G."/>
            <person name="da Rocha W.D."/>
            <person name="Andersson B."/>
            <person name="Romanha A.J."/>
            <person name="Steindel M."/>
            <person name="de Vasconcelos A.T."/>
            <person name="Grisard E.C."/>
        </authorList>
    </citation>
    <scope>NUCLEOTIDE SEQUENCE [LARGE SCALE GENOMIC DNA]</scope>
    <source>
        <strain evidence="7 8">SC58</strain>
    </source>
</reference>
<dbReference type="Gene3D" id="3.90.640.10">
    <property type="entry name" value="Actin, Chain A, domain 4"/>
    <property type="match status" value="1"/>
</dbReference>
<evidence type="ECO:0000256" key="5">
    <source>
        <dbReference type="ARBA" id="ARBA00023212"/>
    </source>
</evidence>
<keyword evidence="2" id="KW-0963">Cytoplasm</keyword>
<dbReference type="SUPFAM" id="SSF53067">
    <property type="entry name" value="Actin-like ATPase domain"/>
    <property type="match status" value="2"/>
</dbReference>
<dbReference type="PANTHER" id="PTHR11937">
    <property type="entry name" value="ACTIN"/>
    <property type="match status" value="1"/>
</dbReference>
<dbReference type="SMART" id="SM00268">
    <property type="entry name" value="ACTIN"/>
    <property type="match status" value="1"/>
</dbReference>
<evidence type="ECO:0000256" key="4">
    <source>
        <dbReference type="ARBA" id="ARBA00022840"/>
    </source>
</evidence>
<organism evidence="7 8">
    <name type="scientific">Trypanosoma rangeli SC58</name>
    <dbReference type="NCBI Taxonomy" id="429131"/>
    <lineage>
        <taxon>Eukaryota</taxon>
        <taxon>Discoba</taxon>
        <taxon>Euglenozoa</taxon>
        <taxon>Kinetoplastea</taxon>
        <taxon>Metakinetoplastina</taxon>
        <taxon>Trypanosomatida</taxon>
        <taxon>Trypanosomatidae</taxon>
        <taxon>Trypanosoma</taxon>
        <taxon>Herpetosoma</taxon>
    </lineage>
</organism>
<evidence type="ECO:0000313" key="8">
    <source>
        <dbReference type="Proteomes" id="UP000031737"/>
    </source>
</evidence>
<dbReference type="GO" id="GO:0005524">
    <property type="term" value="F:ATP binding"/>
    <property type="evidence" value="ECO:0007669"/>
    <property type="project" value="UniProtKB-KW"/>
</dbReference>
<keyword evidence="3" id="KW-0547">Nucleotide-binding</keyword>
<accession>A0A061J2Q8</accession>
<dbReference type="InterPro" id="IPR043129">
    <property type="entry name" value="ATPase_NBD"/>
</dbReference>
<evidence type="ECO:0000256" key="1">
    <source>
        <dbReference type="ARBA" id="ARBA00004245"/>
    </source>
</evidence>
<dbReference type="PRINTS" id="PR00190">
    <property type="entry name" value="ACTIN"/>
</dbReference>
<dbReference type="Proteomes" id="UP000031737">
    <property type="component" value="Unassembled WGS sequence"/>
</dbReference>
<sequence length="442" mass="49128">MIEQKGKGNFTVKEMEATRGRVPVVILDTGSHSLRAGYAEERGPRLDIPALVGHPRNRGVAMAAGMNEYEIGEEALVKRGMLTVGSPIKNGLVVNWEHMEKLWSHVMFSELRVTPESHCFVVPQPVNTPAAQKEKTLELMMETFHVHSLFLGTSQVLSLYGYGLTTGLVLDSGKDRTLAVPVHEGYALGRHVTESEIAGESLTNYLVSLLRQEGYSFGTPVEMQVLNKAKEELCYVQPSAFGSCTPFWTTRNAGGALPNEYNFAMREEQILTTHVAATEEAFYLPDGNAIPLLEHRHCATEALFDFALLGEQFIPKSRYTTELGEIFKPSFPMGISWLPFAAINNCQAAMRPVLFANIILAGGNVSFPGTRARIEAEVTQLYRETHTSEAVTPIRVHDVECRIYSAWLGGSMLARTSMFPHLTVSRQEYEEQGYRVVHCKCQ</sequence>
<evidence type="ECO:0000256" key="3">
    <source>
        <dbReference type="ARBA" id="ARBA00022741"/>
    </source>
</evidence>
<dbReference type="VEuPathDB" id="TriTrypDB:TRSC58_04751"/>
<keyword evidence="4" id="KW-0067">ATP-binding</keyword>
<dbReference type="FunFam" id="3.30.420.40:FF:000148">
    <property type="entry name" value="Actin, alpha skeletal muscle"/>
    <property type="match status" value="1"/>
</dbReference>
<dbReference type="OrthoDB" id="5132116at2759"/>
<comment type="caution">
    <text evidence="7">The sequence shown here is derived from an EMBL/GenBank/DDBJ whole genome shotgun (WGS) entry which is preliminary data.</text>
</comment>
<proteinExistence type="inferred from homology"/>
<protein>
    <submittedName>
        <fullName evidence="7">Actin-like protein</fullName>
    </submittedName>
</protein>
<dbReference type="AlphaFoldDB" id="A0A061J2Q8"/>
<evidence type="ECO:0000256" key="6">
    <source>
        <dbReference type="RuleBase" id="RU000487"/>
    </source>
</evidence>
<keyword evidence="5" id="KW-0206">Cytoskeleton</keyword>
<evidence type="ECO:0000256" key="2">
    <source>
        <dbReference type="ARBA" id="ARBA00022490"/>
    </source>
</evidence>
<dbReference type="GO" id="GO:0005856">
    <property type="term" value="C:cytoskeleton"/>
    <property type="evidence" value="ECO:0007669"/>
    <property type="project" value="UniProtKB-SubCell"/>
</dbReference>
<comment type="subcellular location">
    <subcellularLocation>
        <location evidence="1">Cytoplasm</location>
        <location evidence="1">Cytoskeleton</location>
    </subcellularLocation>
</comment>
<gene>
    <name evidence="7" type="ORF">TRSC58_04751</name>
</gene>
<name>A0A061J2Q8_TRYRA</name>
<keyword evidence="8" id="KW-1185">Reference proteome</keyword>
<dbReference type="InterPro" id="IPR004000">
    <property type="entry name" value="Actin"/>
</dbReference>
<dbReference type="FunFam" id="3.30.420.40:FF:000058">
    <property type="entry name" value="Putative actin-related protein 5"/>
    <property type="match status" value="1"/>
</dbReference>
<dbReference type="EMBL" id="AUPL01004751">
    <property type="protein sequence ID" value="ESL07557.1"/>
    <property type="molecule type" value="Genomic_DNA"/>
</dbReference>
<dbReference type="Pfam" id="PF00022">
    <property type="entry name" value="Actin"/>
    <property type="match status" value="1"/>
</dbReference>